<keyword evidence="1" id="KW-0812">Transmembrane</keyword>
<gene>
    <name evidence="2" type="ORF">ACFS6I_09365</name>
</gene>
<dbReference type="RefSeq" id="WP_380919875.1">
    <property type="nucleotide sequence ID" value="NZ_JBHUPE010000004.1"/>
</dbReference>
<evidence type="ECO:0008006" key="4">
    <source>
        <dbReference type="Google" id="ProtNLM"/>
    </source>
</evidence>
<name>A0ABW5YVZ2_9SPHI</name>
<sequence>MKTKTIFDINSKTITNGFQKAFDSLKNSKLKVSSSTGKVYLSISLLFAIIIGIIFPVALIVLLAFTIFSKLTISIEQEVKEAMDNNKIIELK</sequence>
<keyword evidence="1" id="KW-0472">Membrane</keyword>
<evidence type="ECO:0000313" key="2">
    <source>
        <dbReference type="EMBL" id="MFD2904131.1"/>
    </source>
</evidence>
<keyword evidence="3" id="KW-1185">Reference proteome</keyword>
<comment type="caution">
    <text evidence="2">The sequence shown here is derived from an EMBL/GenBank/DDBJ whole genome shotgun (WGS) entry which is preliminary data.</text>
</comment>
<feature type="transmembrane region" description="Helical" evidence="1">
    <location>
        <begin position="39"/>
        <end position="68"/>
    </location>
</feature>
<proteinExistence type="predicted"/>
<evidence type="ECO:0000256" key="1">
    <source>
        <dbReference type="SAM" id="Phobius"/>
    </source>
</evidence>
<evidence type="ECO:0000313" key="3">
    <source>
        <dbReference type="Proteomes" id="UP001597509"/>
    </source>
</evidence>
<dbReference type="Proteomes" id="UP001597509">
    <property type="component" value="Unassembled WGS sequence"/>
</dbReference>
<organism evidence="2 3">
    <name type="scientific">Sphingobacterium anhuiense</name>
    <dbReference type="NCBI Taxonomy" id="493780"/>
    <lineage>
        <taxon>Bacteria</taxon>
        <taxon>Pseudomonadati</taxon>
        <taxon>Bacteroidota</taxon>
        <taxon>Sphingobacteriia</taxon>
        <taxon>Sphingobacteriales</taxon>
        <taxon>Sphingobacteriaceae</taxon>
        <taxon>Sphingobacterium</taxon>
    </lineage>
</organism>
<reference evidence="3" key="1">
    <citation type="journal article" date="2019" name="Int. J. Syst. Evol. Microbiol.">
        <title>The Global Catalogue of Microorganisms (GCM) 10K type strain sequencing project: providing services to taxonomists for standard genome sequencing and annotation.</title>
        <authorList>
            <consortium name="The Broad Institute Genomics Platform"/>
            <consortium name="The Broad Institute Genome Sequencing Center for Infectious Disease"/>
            <person name="Wu L."/>
            <person name="Ma J."/>
        </authorList>
    </citation>
    <scope>NUCLEOTIDE SEQUENCE [LARGE SCALE GENOMIC DNA]</scope>
    <source>
        <strain evidence="3">KCTC 22209</strain>
    </source>
</reference>
<keyword evidence="1" id="KW-1133">Transmembrane helix</keyword>
<accession>A0ABW5YVZ2</accession>
<protein>
    <recommendedName>
        <fullName evidence="4">DUF4342 domain-containing protein</fullName>
    </recommendedName>
</protein>
<dbReference type="EMBL" id="JBHUPE010000004">
    <property type="protein sequence ID" value="MFD2904131.1"/>
    <property type="molecule type" value="Genomic_DNA"/>
</dbReference>